<accession>A0A9Q3WIQ2</accession>
<organism evidence="1 2">
    <name type="scientific">Ruegeria pomeroyi</name>
    <dbReference type="NCBI Taxonomy" id="89184"/>
    <lineage>
        <taxon>Bacteria</taxon>
        <taxon>Pseudomonadati</taxon>
        <taxon>Pseudomonadota</taxon>
        <taxon>Alphaproteobacteria</taxon>
        <taxon>Rhodobacterales</taxon>
        <taxon>Roseobacteraceae</taxon>
        <taxon>Ruegeria</taxon>
    </lineage>
</organism>
<dbReference type="RefSeq" id="WP_234218450.1">
    <property type="nucleotide sequence ID" value="NZ_JAGQAF010000002.1"/>
</dbReference>
<dbReference type="Gene3D" id="3.40.50.12500">
    <property type="match status" value="1"/>
</dbReference>
<comment type="caution">
    <text evidence="1">The sequence shown here is derived from an EMBL/GenBank/DDBJ whole genome shotgun (WGS) entry which is preliminary data.</text>
</comment>
<evidence type="ECO:0000313" key="2">
    <source>
        <dbReference type="Proteomes" id="UP000813672"/>
    </source>
</evidence>
<dbReference type="EMBL" id="JAGQAF010000002">
    <property type="protein sequence ID" value="MCE8536554.1"/>
    <property type="molecule type" value="Genomic_DNA"/>
</dbReference>
<reference evidence="1" key="1">
    <citation type="journal article" date="2021" name="Environ. Microbiol.">
        <title>Cryptic niche differentiation of novel sediment ecotypes of Rugeria pomeroyi correlates with nitrate respiration.</title>
        <authorList>
            <person name="Lin X."/>
            <person name="McNichol J."/>
            <person name="Chu X."/>
            <person name="Qian Y."/>
            <person name="Luo H."/>
        </authorList>
    </citation>
    <scope>NUCLEOTIDE SEQUENCE</scope>
    <source>
        <strain evidence="1">SZCCDBB064</strain>
    </source>
</reference>
<sequence length="263" mass="28727">MFTSGKQVVSRDWSPVLDAGRHHRARLGFILMSTDLAAEADFFDMVPPGVAVHITRLKTDDYTTKETLARHIDHMADAAARIQPDLRPDVISYSCTSGSIVIGEDRVMAEIVRGAPWARPMCLVQGVLDALDALNARRIVVGTPYLDEVNTAEAEYLLAKGFEVLDIQGLNLSTGTQMGQVTPQFWKEFALAIDRPEADAIFLSCGGIRALEVVEEIEQAAGKPVITSNQAQFWSCLRRAGITDQLTGFGRIFQNPGTALLPA</sequence>
<dbReference type="InterPro" id="IPR026286">
    <property type="entry name" value="MaiA/AMDase"/>
</dbReference>
<dbReference type="PANTHER" id="PTHR40267:SF1">
    <property type="entry name" value="BLR3294 PROTEIN"/>
    <property type="match status" value="1"/>
</dbReference>
<evidence type="ECO:0000313" key="1">
    <source>
        <dbReference type="EMBL" id="MCE8536554.1"/>
    </source>
</evidence>
<dbReference type="Pfam" id="PF17645">
    <property type="entry name" value="Amdase"/>
    <property type="match status" value="1"/>
</dbReference>
<name>A0A9Q3WIQ2_9RHOB</name>
<dbReference type="AlphaFoldDB" id="A0A9Q3WIQ2"/>
<proteinExistence type="predicted"/>
<gene>
    <name evidence="1" type="ORF">KBY27_03725</name>
</gene>
<dbReference type="InterPro" id="IPR053714">
    <property type="entry name" value="Iso_Racemase_Enz_sf"/>
</dbReference>
<dbReference type="PIRSF" id="PIRSF015736">
    <property type="entry name" value="MI"/>
    <property type="match status" value="1"/>
</dbReference>
<dbReference type="Proteomes" id="UP000813672">
    <property type="component" value="Unassembled WGS sequence"/>
</dbReference>
<dbReference type="PANTHER" id="PTHR40267">
    <property type="entry name" value="BLR3294 PROTEIN"/>
    <property type="match status" value="1"/>
</dbReference>
<protein>
    <submittedName>
        <fullName evidence="1">Arylmalonate decarboxylase</fullName>
    </submittedName>
</protein>